<comment type="caution">
    <text evidence="1">The sequence shown here is derived from an EMBL/GenBank/DDBJ whole genome shotgun (WGS) entry which is preliminary data.</text>
</comment>
<keyword evidence="1" id="KW-0378">Hydrolase</keyword>
<accession>A0ACC2TTC0</accession>
<reference evidence="1" key="1">
    <citation type="submission" date="2022-04" db="EMBL/GenBank/DDBJ databases">
        <title>Genome of the entomopathogenic fungus Entomophthora muscae.</title>
        <authorList>
            <person name="Elya C."/>
            <person name="Lovett B.R."/>
            <person name="Lee E."/>
            <person name="Macias A.M."/>
            <person name="Hajek A.E."/>
            <person name="De Bivort B.L."/>
            <person name="Kasson M.T."/>
            <person name="De Fine Licht H.H."/>
            <person name="Stajich J.E."/>
        </authorList>
    </citation>
    <scope>NUCLEOTIDE SEQUENCE</scope>
    <source>
        <strain evidence="1">Berkeley</strain>
    </source>
</reference>
<protein>
    <submittedName>
        <fullName evidence="1">Crossover junction endonuclease mus81</fullName>
    </submittedName>
</protein>
<evidence type="ECO:0000313" key="2">
    <source>
        <dbReference type="Proteomes" id="UP001165960"/>
    </source>
</evidence>
<name>A0ACC2TTC0_9FUNG</name>
<proteinExistence type="predicted"/>
<gene>
    <name evidence="1" type="primary">MUS81_1</name>
    <name evidence="1" type="ORF">DSO57_1013986</name>
</gene>
<evidence type="ECO:0000313" key="1">
    <source>
        <dbReference type="EMBL" id="KAJ9077721.1"/>
    </source>
</evidence>
<keyword evidence="1" id="KW-0255">Endonuclease</keyword>
<keyword evidence="1" id="KW-0540">Nuclease</keyword>
<dbReference type="EMBL" id="QTSX02002182">
    <property type="protein sequence ID" value="KAJ9077721.1"/>
    <property type="molecule type" value="Genomic_DNA"/>
</dbReference>
<keyword evidence="2" id="KW-1185">Reference proteome</keyword>
<sequence length="271" mass="30088">MLPQPGCGNPLFLNWIKEWHSQVQGINKNYAYTLKKAIDALSKYPLPLEAKETIQLNGIGPKIAAKLEQKWQEHLKENPSLAPTSSTVVTENTEGSSVFVSLPSEASSITEPSLQTKSKKKRATAPQRKEDPVPKRKKEYVPQHRTGAFAILLALRDLHAENQTSSSFPKDEVMERAQTHCDVPMDKPLPGKQYSGWSSIKNLVLKELVYTVGRPAKYALSDTGKDLSERLSQVNSTIENVNATPQPPCSSTIINLHPEPSPPFTNHLFLT</sequence>
<organism evidence="1 2">
    <name type="scientific">Entomophthora muscae</name>
    <dbReference type="NCBI Taxonomy" id="34485"/>
    <lineage>
        <taxon>Eukaryota</taxon>
        <taxon>Fungi</taxon>
        <taxon>Fungi incertae sedis</taxon>
        <taxon>Zoopagomycota</taxon>
        <taxon>Entomophthoromycotina</taxon>
        <taxon>Entomophthoromycetes</taxon>
        <taxon>Entomophthorales</taxon>
        <taxon>Entomophthoraceae</taxon>
        <taxon>Entomophthora</taxon>
    </lineage>
</organism>
<dbReference type="Proteomes" id="UP001165960">
    <property type="component" value="Unassembled WGS sequence"/>
</dbReference>